<dbReference type="Proteomes" id="UP001549200">
    <property type="component" value="Unassembled WGS sequence"/>
</dbReference>
<sequence>MWENPNYGFSHFSMEELLWRKDSSREPLLEKIIL</sequence>
<gene>
    <name evidence="1" type="ORF">ABID13_000812</name>
</gene>
<protein>
    <submittedName>
        <fullName evidence="1">Uncharacterized protein</fullName>
    </submittedName>
</protein>
<organism evidence="1 2">
    <name type="scientific">Enterocloster citroniae</name>
    <dbReference type="NCBI Taxonomy" id="358743"/>
    <lineage>
        <taxon>Bacteria</taxon>
        <taxon>Bacillati</taxon>
        <taxon>Bacillota</taxon>
        <taxon>Clostridia</taxon>
        <taxon>Lachnospirales</taxon>
        <taxon>Lachnospiraceae</taxon>
        <taxon>Enterocloster</taxon>
    </lineage>
</organism>
<reference evidence="1 2" key="1">
    <citation type="submission" date="2024-06" db="EMBL/GenBank/DDBJ databases">
        <title>Genomic Encyclopedia of Type Strains, Phase IV (KMG-IV): sequencing the most valuable type-strain genomes for metagenomic binning, comparative biology and taxonomic classification.</title>
        <authorList>
            <person name="Goeker M."/>
        </authorList>
    </citation>
    <scope>NUCLEOTIDE SEQUENCE [LARGE SCALE GENOMIC DNA]</scope>
    <source>
        <strain evidence="1 2">DSM 19261</strain>
    </source>
</reference>
<comment type="caution">
    <text evidence="1">The sequence shown here is derived from an EMBL/GenBank/DDBJ whole genome shotgun (WGS) entry which is preliminary data.</text>
</comment>
<name>A0ABV2FT52_9FIRM</name>
<evidence type="ECO:0000313" key="2">
    <source>
        <dbReference type="Proteomes" id="UP001549200"/>
    </source>
</evidence>
<dbReference type="EMBL" id="JBEPLZ010000002">
    <property type="protein sequence ID" value="MET3569193.1"/>
    <property type="molecule type" value="Genomic_DNA"/>
</dbReference>
<proteinExistence type="predicted"/>
<accession>A0ABV2FT52</accession>
<evidence type="ECO:0000313" key="1">
    <source>
        <dbReference type="EMBL" id="MET3569193.1"/>
    </source>
</evidence>
<keyword evidence="2" id="KW-1185">Reference proteome</keyword>